<dbReference type="EMBL" id="WIXE01017600">
    <property type="protein sequence ID" value="KAK5971603.1"/>
    <property type="molecule type" value="Genomic_DNA"/>
</dbReference>
<evidence type="ECO:0000313" key="7">
    <source>
        <dbReference type="Proteomes" id="UP001331761"/>
    </source>
</evidence>
<keyword evidence="4" id="KW-0067">ATP-binding</keyword>
<keyword evidence="1" id="KW-0808">Transferase</keyword>
<dbReference type="AlphaFoldDB" id="A0AAN8FWC9"/>
<organism evidence="6 7">
    <name type="scientific">Trichostrongylus colubriformis</name>
    <name type="common">Black scour worm</name>
    <dbReference type="NCBI Taxonomy" id="6319"/>
    <lineage>
        <taxon>Eukaryota</taxon>
        <taxon>Metazoa</taxon>
        <taxon>Ecdysozoa</taxon>
        <taxon>Nematoda</taxon>
        <taxon>Chromadorea</taxon>
        <taxon>Rhabditida</taxon>
        <taxon>Rhabditina</taxon>
        <taxon>Rhabditomorpha</taxon>
        <taxon>Strongyloidea</taxon>
        <taxon>Trichostrongylidae</taxon>
        <taxon>Trichostrongylus</taxon>
    </lineage>
</organism>
<dbReference type="SUPFAM" id="SSF54495">
    <property type="entry name" value="UBC-like"/>
    <property type="match status" value="1"/>
</dbReference>
<dbReference type="InterPro" id="IPR023313">
    <property type="entry name" value="UBQ-conjugating_AS"/>
</dbReference>
<comment type="caution">
    <text evidence="6">The sequence shown here is derived from an EMBL/GenBank/DDBJ whole genome shotgun (WGS) entry which is preliminary data.</text>
</comment>
<evidence type="ECO:0000256" key="1">
    <source>
        <dbReference type="ARBA" id="ARBA00022679"/>
    </source>
</evidence>
<sequence length="78" mass="8693">DRAPFTNGVMTLNVDMGGEYPFRPPSVRFAHNLYHPNVERGGDLCIPILSLDNWKPATTLEDSWVLIASMSSRQSTNS</sequence>
<evidence type="ECO:0000313" key="6">
    <source>
        <dbReference type="EMBL" id="KAK5971603.1"/>
    </source>
</evidence>
<dbReference type="Gene3D" id="3.10.110.10">
    <property type="entry name" value="Ubiquitin Conjugating Enzyme"/>
    <property type="match status" value="1"/>
</dbReference>
<dbReference type="InterPro" id="IPR050113">
    <property type="entry name" value="Ub_conjugating_enzyme"/>
</dbReference>
<dbReference type="InterPro" id="IPR000608">
    <property type="entry name" value="UBC"/>
</dbReference>
<dbReference type="GO" id="GO:0016874">
    <property type="term" value="F:ligase activity"/>
    <property type="evidence" value="ECO:0007669"/>
    <property type="project" value="UniProtKB-KW"/>
</dbReference>
<proteinExistence type="inferred from homology"/>
<protein>
    <submittedName>
        <fullName evidence="6">Ubiquitin--protein ligase</fullName>
    </submittedName>
</protein>
<feature type="active site" description="Glycyl thioester intermediate" evidence="3">
    <location>
        <position position="45"/>
    </location>
</feature>
<dbReference type="PROSITE" id="PS00183">
    <property type="entry name" value="UBC_1"/>
    <property type="match status" value="1"/>
</dbReference>
<dbReference type="Proteomes" id="UP001331761">
    <property type="component" value="Unassembled WGS sequence"/>
</dbReference>
<comment type="similarity">
    <text evidence="4">Belongs to the ubiquitin-conjugating enzyme family.</text>
</comment>
<reference evidence="6 7" key="1">
    <citation type="submission" date="2019-10" db="EMBL/GenBank/DDBJ databases">
        <title>Assembly and Annotation for the nematode Trichostrongylus colubriformis.</title>
        <authorList>
            <person name="Martin J."/>
        </authorList>
    </citation>
    <scope>NUCLEOTIDE SEQUENCE [LARGE SCALE GENOMIC DNA]</scope>
    <source>
        <strain evidence="6">G859</strain>
        <tissue evidence="6">Whole worm</tissue>
    </source>
</reference>
<evidence type="ECO:0000256" key="3">
    <source>
        <dbReference type="PROSITE-ProRule" id="PRU10133"/>
    </source>
</evidence>
<dbReference type="PROSITE" id="PS50127">
    <property type="entry name" value="UBC_2"/>
    <property type="match status" value="1"/>
</dbReference>
<feature type="domain" description="UBC core" evidence="5">
    <location>
        <begin position="1"/>
        <end position="78"/>
    </location>
</feature>
<dbReference type="GO" id="GO:0005524">
    <property type="term" value="F:ATP binding"/>
    <property type="evidence" value="ECO:0007669"/>
    <property type="project" value="UniProtKB-UniRule"/>
</dbReference>
<keyword evidence="7" id="KW-1185">Reference proteome</keyword>
<name>A0AAN8FWC9_TRICO</name>
<dbReference type="CDD" id="cd00195">
    <property type="entry name" value="UBCc_UEV"/>
    <property type="match status" value="1"/>
</dbReference>
<keyword evidence="2 4" id="KW-0833">Ubl conjugation pathway</keyword>
<keyword evidence="4" id="KW-0547">Nucleotide-binding</keyword>
<dbReference type="Pfam" id="PF00179">
    <property type="entry name" value="UQ_con"/>
    <property type="match status" value="1"/>
</dbReference>
<gene>
    <name evidence="6" type="ORF">GCK32_022094</name>
</gene>
<dbReference type="GO" id="GO:0032446">
    <property type="term" value="P:protein modification by small protein conjugation"/>
    <property type="evidence" value="ECO:0007669"/>
    <property type="project" value="UniProtKB-ARBA"/>
</dbReference>
<feature type="non-terminal residue" evidence="6">
    <location>
        <position position="1"/>
    </location>
</feature>
<dbReference type="GO" id="GO:0016740">
    <property type="term" value="F:transferase activity"/>
    <property type="evidence" value="ECO:0007669"/>
    <property type="project" value="UniProtKB-KW"/>
</dbReference>
<dbReference type="InterPro" id="IPR016135">
    <property type="entry name" value="UBQ-conjugating_enzyme/RWD"/>
</dbReference>
<evidence type="ECO:0000256" key="2">
    <source>
        <dbReference type="ARBA" id="ARBA00022786"/>
    </source>
</evidence>
<accession>A0AAN8FWC9</accession>
<dbReference type="PANTHER" id="PTHR24067">
    <property type="entry name" value="UBIQUITIN-CONJUGATING ENZYME E2"/>
    <property type="match status" value="1"/>
</dbReference>
<keyword evidence="6" id="KW-0436">Ligase</keyword>
<evidence type="ECO:0000256" key="4">
    <source>
        <dbReference type="RuleBase" id="RU362109"/>
    </source>
</evidence>
<evidence type="ECO:0000259" key="5">
    <source>
        <dbReference type="PROSITE" id="PS50127"/>
    </source>
</evidence>